<dbReference type="AlphaFoldDB" id="A0A286AEY7"/>
<dbReference type="PANTHER" id="PTHR37841:SF1">
    <property type="entry name" value="DUF3298 DOMAIN-CONTAINING PROTEIN"/>
    <property type="match status" value="1"/>
</dbReference>
<dbReference type="OrthoDB" id="632041at2"/>
<name>A0A286AEY7_9SPHI</name>
<accession>A0A286AEY7</accession>
<keyword evidence="3" id="KW-1185">Reference proteome</keyword>
<dbReference type="Proteomes" id="UP000219281">
    <property type="component" value="Unassembled WGS sequence"/>
</dbReference>
<keyword evidence="1" id="KW-0732">Signal</keyword>
<protein>
    <submittedName>
        <fullName evidence="2">WG containing repeat-containing protein</fullName>
    </submittedName>
</protein>
<organism evidence="2 3">
    <name type="scientific">Pedobacter xixiisoli</name>
    <dbReference type="NCBI Taxonomy" id="1476464"/>
    <lineage>
        <taxon>Bacteria</taxon>
        <taxon>Pseudomonadati</taxon>
        <taxon>Bacteroidota</taxon>
        <taxon>Sphingobacteriia</taxon>
        <taxon>Sphingobacteriales</taxon>
        <taxon>Sphingobacteriaceae</taxon>
        <taxon>Pedobacter</taxon>
    </lineage>
</organism>
<feature type="chain" id="PRO_5013239102" evidence="1">
    <location>
        <begin position="21"/>
        <end position="673"/>
    </location>
</feature>
<dbReference type="PANTHER" id="PTHR37841">
    <property type="entry name" value="GLR2918 PROTEIN"/>
    <property type="match status" value="1"/>
</dbReference>
<dbReference type="EMBL" id="OCMT01000005">
    <property type="protein sequence ID" value="SOD20473.1"/>
    <property type="molecule type" value="Genomic_DNA"/>
</dbReference>
<feature type="signal peptide" evidence="1">
    <location>
        <begin position="1"/>
        <end position="20"/>
    </location>
</feature>
<proteinExistence type="predicted"/>
<evidence type="ECO:0000313" key="3">
    <source>
        <dbReference type="Proteomes" id="UP000219281"/>
    </source>
</evidence>
<gene>
    <name evidence="2" type="ORF">SAMN06297358_4196</name>
</gene>
<reference evidence="3" key="1">
    <citation type="submission" date="2017-09" db="EMBL/GenBank/DDBJ databases">
        <authorList>
            <person name="Varghese N."/>
            <person name="Submissions S."/>
        </authorList>
    </citation>
    <scope>NUCLEOTIDE SEQUENCE [LARGE SCALE GENOMIC DNA]</scope>
    <source>
        <strain evidence="3">CGMCC 1.12803</strain>
    </source>
</reference>
<evidence type="ECO:0000313" key="2">
    <source>
        <dbReference type="EMBL" id="SOD20473.1"/>
    </source>
</evidence>
<dbReference type="Pfam" id="PF14903">
    <property type="entry name" value="WG_beta_rep"/>
    <property type="match status" value="2"/>
</dbReference>
<dbReference type="InterPro" id="IPR032774">
    <property type="entry name" value="WG_beta_rep"/>
</dbReference>
<evidence type="ECO:0000256" key="1">
    <source>
        <dbReference type="SAM" id="SignalP"/>
    </source>
</evidence>
<sequence length="673" mass="77073">MKPFLSFATLLLFISSSVMAQTTKNDIKNQFKNKSLTEVKEYLERQNKEIEKLIRLSSTSLKITPGDVDLKEVKTTEKFDNSPKEQIIKQFNKTLDRLYFSPQVVYPNTDLNINYSAGSLVYSAKDYDDYKFPEPVLKLKKVYFQDGKTSNFDKEIHGRNDKTTDEIKGTKWIDSIELEASYHYPEAMPVITLSPEKPLQQFTDGKIQLISVNDGKANLKVSPAVKEKIMKVEGINSAGKSIEQYGSSSSSNSSNFSVEFLAQYYEAGKSVIEKIDKSAYKDVDELTEDLYSKIPKEDKNKPENLVNATYNFRGNITQINVFLKPEQSAINNYRFVLQNSIKYPDGFGVAYNKNELAGILDKDGKWIVQPVHDRLSHYKGNYFMGEVADDGYRTVLWLDKANRKLVPFNYRFYRDESIFDKYYAIEDGINGPKGLIDIKTNKVLIEPTLNNIVVKGNYIVLRDHNETNTIINKDLKKVLTVEGYNYKINDDFIFISKPYTSKEKFADYSVLSNIDDIYNAEGKKINKEDYVIETFDFFGIDSLLLVKNKLGKKLFINTKGDVVIDGSKYKDVRPFSSGLAPVKNAEGNWGYINSKNVLVIPFMYNEAKNFSKISAMVQTNKGYQLIDHNNNVIKKFDDGFRSYSVKKDADNLTYYNYNGNTYNSQGEIHKGDR</sequence>